<keyword evidence="1" id="KW-0805">Transcription regulation</keyword>
<keyword evidence="3" id="KW-0804">Transcription</keyword>
<comment type="caution">
    <text evidence="7">The sequence shown here is derived from an EMBL/GenBank/DDBJ whole genome shotgun (WGS) entry which is preliminary data.</text>
</comment>
<reference evidence="7 8" key="1">
    <citation type="submission" date="2023-08" db="EMBL/GenBank/DDBJ databases">
        <title>Black Yeasts Isolated from many extreme environments.</title>
        <authorList>
            <person name="Coleine C."/>
            <person name="Stajich J.E."/>
            <person name="Selbmann L."/>
        </authorList>
    </citation>
    <scope>NUCLEOTIDE SEQUENCE [LARGE SCALE GENOMIC DNA]</scope>
    <source>
        <strain evidence="7 8">CCFEE 5910</strain>
    </source>
</reference>
<feature type="region of interest" description="Disordered" evidence="5">
    <location>
        <begin position="1"/>
        <end position="43"/>
    </location>
</feature>
<protein>
    <submittedName>
        <fullName evidence="7">Zinc finger transcriptional activator</fullName>
    </submittedName>
</protein>
<feature type="compositionally biased region" description="Polar residues" evidence="5">
    <location>
        <begin position="778"/>
        <end position="799"/>
    </location>
</feature>
<dbReference type="InterPro" id="IPR036864">
    <property type="entry name" value="Zn2-C6_fun-type_DNA-bd_sf"/>
</dbReference>
<keyword evidence="4" id="KW-0539">Nucleus</keyword>
<name>A0AAN7SZV0_9EURO</name>
<dbReference type="PANTHER" id="PTHR31644:SF2">
    <property type="entry name" value="TRANSCRIPTIONAL ACTIVATOR ARO80-RELATED"/>
    <property type="match status" value="1"/>
</dbReference>
<dbReference type="InterPro" id="IPR001138">
    <property type="entry name" value="Zn2Cys6_DnaBD"/>
</dbReference>
<proteinExistence type="predicted"/>
<dbReference type="GO" id="GO:0003677">
    <property type="term" value="F:DNA binding"/>
    <property type="evidence" value="ECO:0007669"/>
    <property type="project" value="UniProtKB-KW"/>
</dbReference>
<dbReference type="InterPro" id="IPR052780">
    <property type="entry name" value="AAA_Catabolism_Regulators"/>
</dbReference>
<accession>A0AAN7SZV0</accession>
<evidence type="ECO:0000256" key="2">
    <source>
        <dbReference type="ARBA" id="ARBA00023125"/>
    </source>
</evidence>
<evidence type="ECO:0000313" key="8">
    <source>
        <dbReference type="Proteomes" id="UP001309876"/>
    </source>
</evidence>
<evidence type="ECO:0000259" key="6">
    <source>
        <dbReference type="PROSITE" id="PS50048"/>
    </source>
</evidence>
<dbReference type="CDD" id="cd00067">
    <property type="entry name" value="GAL4"/>
    <property type="match status" value="1"/>
</dbReference>
<dbReference type="GO" id="GO:0000981">
    <property type="term" value="F:DNA-binding transcription factor activity, RNA polymerase II-specific"/>
    <property type="evidence" value="ECO:0007669"/>
    <property type="project" value="InterPro"/>
</dbReference>
<dbReference type="Gene3D" id="4.10.240.10">
    <property type="entry name" value="Zn(2)-C6 fungal-type DNA-binding domain"/>
    <property type="match status" value="1"/>
</dbReference>
<evidence type="ECO:0000256" key="3">
    <source>
        <dbReference type="ARBA" id="ARBA00023163"/>
    </source>
</evidence>
<feature type="region of interest" description="Disordered" evidence="5">
    <location>
        <begin position="770"/>
        <end position="802"/>
    </location>
</feature>
<dbReference type="GO" id="GO:0009074">
    <property type="term" value="P:aromatic amino acid family catabolic process"/>
    <property type="evidence" value="ECO:0007669"/>
    <property type="project" value="TreeGrafter"/>
</dbReference>
<dbReference type="PANTHER" id="PTHR31644">
    <property type="entry name" value="TRANSCRIPTIONAL ACTIVATOR ARO80-RELATED"/>
    <property type="match status" value="1"/>
</dbReference>
<feature type="compositionally biased region" description="Low complexity" evidence="5">
    <location>
        <begin position="133"/>
        <end position="144"/>
    </location>
</feature>
<evidence type="ECO:0000256" key="4">
    <source>
        <dbReference type="ARBA" id="ARBA00023242"/>
    </source>
</evidence>
<feature type="region of interest" description="Disordered" evidence="5">
    <location>
        <begin position="895"/>
        <end position="914"/>
    </location>
</feature>
<dbReference type="SMART" id="SM00066">
    <property type="entry name" value="GAL4"/>
    <property type="match status" value="1"/>
</dbReference>
<dbReference type="Proteomes" id="UP001309876">
    <property type="component" value="Unassembled WGS sequence"/>
</dbReference>
<keyword evidence="8" id="KW-1185">Reference proteome</keyword>
<organism evidence="7 8">
    <name type="scientific">Lithohypha guttulata</name>
    <dbReference type="NCBI Taxonomy" id="1690604"/>
    <lineage>
        <taxon>Eukaryota</taxon>
        <taxon>Fungi</taxon>
        <taxon>Dikarya</taxon>
        <taxon>Ascomycota</taxon>
        <taxon>Pezizomycotina</taxon>
        <taxon>Eurotiomycetes</taxon>
        <taxon>Chaetothyriomycetidae</taxon>
        <taxon>Chaetothyriales</taxon>
        <taxon>Trichomeriaceae</taxon>
        <taxon>Lithohypha</taxon>
    </lineage>
</organism>
<dbReference type="Pfam" id="PF00172">
    <property type="entry name" value="Zn_clus"/>
    <property type="match status" value="1"/>
</dbReference>
<dbReference type="PROSITE" id="PS00463">
    <property type="entry name" value="ZN2_CY6_FUNGAL_1"/>
    <property type="match status" value="1"/>
</dbReference>
<evidence type="ECO:0000256" key="5">
    <source>
        <dbReference type="SAM" id="MobiDB-lite"/>
    </source>
</evidence>
<feature type="domain" description="Zn(2)-C6 fungal-type" evidence="6">
    <location>
        <begin position="49"/>
        <end position="85"/>
    </location>
</feature>
<evidence type="ECO:0000256" key="1">
    <source>
        <dbReference type="ARBA" id="ARBA00023015"/>
    </source>
</evidence>
<dbReference type="EMBL" id="JAVRRJ010000004">
    <property type="protein sequence ID" value="KAK5085716.1"/>
    <property type="molecule type" value="Genomic_DNA"/>
</dbReference>
<evidence type="ECO:0000313" key="7">
    <source>
        <dbReference type="EMBL" id="KAK5085716.1"/>
    </source>
</evidence>
<feature type="region of interest" description="Disordered" evidence="5">
    <location>
        <begin position="127"/>
        <end position="186"/>
    </location>
</feature>
<dbReference type="GO" id="GO:0008270">
    <property type="term" value="F:zinc ion binding"/>
    <property type="evidence" value="ECO:0007669"/>
    <property type="project" value="InterPro"/>
</dbReference>
<gene>
    <name evidence="7" type="primary">ARO80</name>
    <name evidence="7" type="ORF">LTR05_005004</name>
</gene>
<dbReference type="GO" id="GO:0005634">
    <property type="term" value="C:nucleus"/>
    <property type="evidence" value="ECO:0007669"/>
    <property type="project" value="TreeGrafter"/>
</dbReference>
<feature type="compositionally biased region" description="Low complexity" evidence="5">
    <location>
        <begin position="167"/>
        <end position="177"/>
    </location>
</feature>
<dbReference type="PROSITE" id="PS50048">
    <property type="entry name" value="ZN2_CY6_FUNGAL_2"/>
    <property type="match status" value="1"/>
</dbReference>
<sequence length="914" mass="101829">MSTYHENVATHNLDHLKTDDGVSDTLSPESGEHPQENKTSVKHRRNYQACEPCRERKIKCDLGPVDNPLPLPCVTCKRQSKKCWFRETRKKETKTNDVEPPTKRARIDSSHSTRTFATLPASPHIGHTYAYQSSPLSPSRPSISATPPSVHALPQPTIGNLPPLPRSTPTSLPRPNTGATGLQEHAESPYNNLSVPARTTNGDDHVAMPKASSLAESFTNTTDNLSVLVRAATTTQPLDSTGRLQHNRSLTGSASDINIRSLPGPEAKAYKQAQQVWAKMRFVRAGWFTADEAMQYVEYFYTHLAPMTPVVIDRFRNPATHYQLLTEEPILALAILAITSRYYELRSDSKVSRGYYIHEQLCTSFRNIVQRLFWCQEQFGGGFTGAGQVSTQRTASGQITWKGSLRSLGTIEALLLLADWQPRGLHFPPGDDENSLVGTNLSLFGDEPSAPQNSSNLPYATWLEPAWRSDRMSRSLVGLAQSLGYELGVFDRAHEYCNGDHGPMSDCLRRRRLRRLVIVYISQISGRMGIQSSLSPEQDDDPHGPDANEPVDMMQKLWFEIGSLMYDANRDIFPSPRKNATYIENGHYHTLIGQYAPRLKRWTNNYCAVEEYIKPQMRVVLRMEYEYARLYVYSLGLQKVVGQLAVQNRNSVGRGLATQLGSVYDDNKAYIDEVRNAATQILELSCYGMGNSKSLGYSPVRTFLRTLSALMFSLKLLSLGNEERAVRAVFRLLKETTKRMSEQVADDVHLAAHVARLIQKLMEDVHGSMVRIPKPGSRGQSRHISPQPHNTTMSYTSDQESPDPLGQIPMADYANQTLMPPFGLENSASYDANMIFDANVDPSLFSSGDDWIGMPLDNLFDLGDDTVHTGFGGIGPTLGNRDMLSLITGSHLDQNQHGLGSGMPTSLRPYGNGY</sequence>
<keyword evidence="2" id="KW-0238">DNA-binding</keyword>
<dbReference type="GO" id="GO:0045944">
    <property type="term" value="P:positive regulation of transcription by RNA polymerase II"/>
    <property type="evidence" value="ECO:0007669"/>
    <property type="project" value="TreeGrafter"/>
</dbReference>
<dbReference type="SUPFAM" id="SSF57701">
    <property type="entry name" value="Zn2/Cys6 DNA-binding domain"/>
    <property type="match status" value="1"/>
</dbReference>
<dbReference type="AlphaFoldDB" id="A0AAN7SZV0"/>